<dbReference type="Proteomes" id="UP000255110">
    <property type="component" value="Unassembled WGS sequence"/>
</dbReference>
<dbReference type="Proteomes" id="UP000054820">
    <property type="component" value="Unassembled WGS sequence"/>
</dbReference>
<sequence length="102" mass="11735">MAIRLTPFNFLFLSIESLSVMLNAKDGNSNNTPCCFLVVGKDKNNHFEGMIMNAKDCFTENDYEEKTKETSPLFDEKEGHEARDLENEMNLDEEFDAIRSMN</sequence>
<evidence type="ECO:0000256" key="1">
    <source>
        <dbReference type="SAM" id="MobiDB-lite"/>
    </source>
</evidence>
<dbReference type="EMBL" id="UGOY01000003">
    <property type="protein sequence ID" value="STY86016.1"/>
    <property type="molecule type" value="Genomic_DNA"/>
</dbReference>
<dbReference type="EMBL" id="LNYZ01000038">
    <property type="protein sequence ID" value="KTD70551.1"/>
    <property type="molecule type" value="Genomic_DNA"/>
</dbReference>
<dbReference type="AlphaFoldDB" id="A0A378PHZ2"/>
<feature type="compositionally biased region" description="Basic and acidic residues" evidence="1">
    <location>
        <begin position="67"/>
        <end position="86"/>
    </location>
</feature>
<dbReference type="OrthoDB" id="5649292at2"/>
<feature type="region of interest" description="Disordered" evidence="1">
    <location>
        <begin position="67"/>
        <end position="89"/>
    </location>
</feature>
<proteinExistence type="predicted"/>
<keyword evidence="4" id="KW-1185">Reference proteome</keyword>
<organism evidence="3 5">
    <name type="scientific">Legionella steigerwaltii</name>
    <dbReference type="NCBI Taxonomy" id="460"/>
    <lineage>
        <taxon>Bacteria</taxon>
        <taxon>Pseudomonadati</taxon>
        <taxon>Pseudomonadota</taxon>
        <taxon>Gammaproteobacteria</taxon>
        <taxon>Legionellales</taxon>
        <taxon>Legionellaceae</taxon>
        <taxon>Legionella</taxon>
    </lineage>
</organism>
<gene>
    <name evidence="2" type="ORF">Lstg_3036</name>
    <name evidence="3" type="ORF">NCTC11991_03536</name>
</gene>
<evidence type="ECO:0000313" key="5">
    <source>
        <dbReference type="Proteomes" id="UP000255110"/>
    </source>
</evidence>
<dbReference type="RefSeq" id="WP_133129198.1">
    <property type="nucleotide sequence ID" value="NZ_CAAAIO010000013.1"/>
</dbReference>
<evidence type="ECO:0000313" key="3">
    <source>
        <dbReference type="EMBL" id="STY86016.1"/>
    </source>
</evidence>
<evidence type="ECO:0000313" key="2">
    <source>
        <dbReference type="EMBL" id="KTD70551.1"/>
    </source>
</evidence>
<protein>
    <submittedName>
        <fullName evidence="3">Uncharacterized protein</fullName>
    </submittedName>
</protein>
<evidence type="ECO:0000313" key="4">
    <source>
        <dbReference type="Proteomes" id="UP000054820"/>
    </source>
</evidence>
<reference evidence="2 4" key="1">
    <citation type="submission" date="2015-11" db="EMBL/GenBank/DDBJ databases">
        <title>Genomic analysis of 38 Legionella species identifies large and diverse effector repertoires.</title>
        <authorList>
            <person name="Burstein D."/>
            <person name="Amaro F."/>
            <person name="Zusman T."/>
            <person name="Lifshitz Z."/>
            <person name="Cohen O."/>
            <person name="Gilbert J.A."/>
            <person name="Pupko T."/>
            <person name="Shuman H.A."/>
            <person name="Segal G."/>
        </authorList>
    </citation>
    <scope>NUCLEOTIDE SEQUENCE [LARGE SCALE GENOMIC DNA]</scope>
    <source>
        <strain evidence="2 4">SC-18-C9</strain>
    </source>
</reference>
<accession>A0A378PHZ2</accession>
<name>A0A378PHZ2_9GAMM</name>
<dbReference type="STRING" id="460.Lstg_3036"/>
<reference evidence="3 5" key="2">
    <citation type="submission" date="2018-06" db="EMBL/GenBank/DDBJ databases">
        <authorList>
            <consortium name="Pathogen Informatics"/>
            <person name="Doyle S."/>
        </authorList>
    </citation>
    <scope>NUCLEOTIDE SEQUENCE [LARGE SCALE GENOMIC DNA]</scope>
    <source>
        <strain evidence="3 5">NCTC11991</strain>
    </source>
</reference>